<feature type="region of interest" description="Disordered" evidence="1">
    <location>
        <begin position="145"/>
        <end position="168"/>
    </location>
</feature>
<dbReference type="InterPro" id="IPR009057">
    <property type="entry name" value="Homeodomain-like_sf"/>
</dbReference>
<dbReference type="Proteomes" id="UP000777935">
    <property type="component" value="Unassembled WGS sequence"/>
</dbReference>
<sequence>MTTNLPSTTLAYRDTTTGSPWIVTREGLQVIAERTRNGVSMAQIAMELGMSPRTLDRLIGTDEDVQDAIAMGKGGLETEIVGLILKGARDGDASQQRFLARNVLGFRDTGRESRTPAGPQPSPVTINIPGTMTDEQLEVLTAKYRDVTPADTDDKAVTPPSITSIERN</sequence>
<reference evidence="2 3" key="1">
    <citation type="submission" date="2020-06" db="EMBL/GenBank/DDBJ databases">
        <title>Sulfitobacter algicola sp. nov., isolated from green algae.</title>
        <authorList>
            <person name="Wang C."/>
        </authorList>
    </citation>
    <scope>NUCLEOTIDE SEQUENCE [LARGE SCALE GENOMIC DNA]</scope>
    <source>
        <strain evidence="2 3">1151</strain>
    </source>
</reference>
<proteinExistence type="predicted"/>
<gene>
    <name evidence="2" type="ORF">HRQ87_16075</name>
</gene>
<feature type="compositionally biased region" description="Basic and acidic residues" evidence="1">
    <location>
        <begin position="145"/>
        <end position="156"/>
    </location>
</feature>
<name>A0ABX2ITS9_9RHOB</name>
<dbReference type="SUPFAM" id="SSF46689">
    <property type="entry name" value="Homeodomain-like"/>
    <property type="match status" value="1"/>
</dbReference>
<comment type="caution">
    <text evidence="2">The sequence shown here is derived from an EMBL/GenBank/DDBJ whole genome shotgun (WGS) entry which is preliminary data.</text>
</comment>
<accession>A0ABX2ITS9</accession>
<keyword evidence="3" id="KW-1185">Reference proteome</keyword>
<dbReference type="EMBL" id="JABUFE010000011">
    <property type="protein sequence ID" value="NSX56313.1"/>
    <property type="molecule type" value="Genomic_DNA"/>
</dbReference>
<dbReference type="RefSeq" id="WP_174139464.1">
    <property type="nucleotide sequence ID" value="NZ_JABUFE010000011.1"/>
</dbReference>
<evidence type="ECO:0000313" key="3">
    <source>
        <dbReference type="Proteomes" id="UP000777935"/>
    </source>
</evidence>
<protein>
    <submittedName>
        <fullName evidence="2">Uncharacterized protein</fullName>
    </submittedName>
</protein>
<evidence type="ECO:0000256" key="1">
    <source>
        <dbReference type="SAM" id="MobiDB-lite"/>
    </source>
</evidence>
<evidence type="ECO:0000313" key="2">
    <source>
        <dbReference type="EMBL" id="NSX56313.1"/>
    </source>
</evidence>
<organism evidence="2 3">
    <name type="scientific">Parasulfitobacter algicola</name>
    <dbReference type="NCBI Taxonomy" id="2614809"/>
    <lineage>
        <taxon>Bacteria</taxon>
        <taxon>Pseudomonadati</taxon>
        <taxon>Pseudomonadota</taxon>
        <taxon>Alphaproteobacteria</taxon>
        <taxon>Rhodobacterales</taxon>
        <taxon>Roseobacteraceae</taxon>
        <taxon>Parasulfitobacter</taxon>
    </lineage>
</organism>